<evidence type="ECO:0000259" key="1">
    <source>
        <dbReference type="Pfam" id="PF22645"/>
    </source>
</evidence>
<dbReference type="InterPro" id="IPR040190">
    <property type="entry name" value="MURQ/GCKR"/>
</dbReference>
<dbReference type="PROSITE" id="PS01272">
    <property type="entry name" value="GCKR"/>
    <property type="match status" value="1"/>
</dbReference>
<dbReference type="PANTHER" id="PTHR10088">
    <property type="entry name" value="GLUCOKINASE REGULATORY PROTEIN"/>
    <property type="match status" value="1"/>
</dbReference>
<evidence type="ECO:0000313" key="2">
    <source>
        <dbReference type="EMBL" id="WAR23768.1"/>
    </source>
</evidence>
<evidence type="ECO:0000313" key="3">
    <source>
        <dbReference type="Proteomes" id="UP001164746"/>
    </source>
</evidence>
<proteinExistence type="predicted"/>
<dbReference type="InterPro" id="IPR001347">
    <property type="entry name" value="SIS_dom"/>
</dbReference>
<dbReference type="Pfam" id="PF20741">
    <property type="entry name" value="GKRP-like_C"/>
    <property type="match status" value="1"/>
</dbReference>
<protein>
    <submittedName>
        <fullName evidence="2">GCKR-like protein</fullName>
    </submittedName>
</protein>
<gene>
    <name evidence="2" type="ORF">MAR_037437</name>
</gene>
<reference evidence="2" key="1">
    <citation type="submission" date="2022-11" db="EMBL/GenBank/DDBJ databases">
        <title>Centuries of genome instability and evolution in soft-shell clam transmissible cancer (bioRxiv).</title>
        <authorList>
            <person name="Hart S.F.M."/>
            <person name="Yonemitsu M.A."/>
            <person name="Giersch R.M."/>
            <person name="Beal B.F."/>
            <person name="Arriagada G."/>
            <person name="Davis B.W."/>
            <person name="Ostrander E.A."/>
            <person name="Goff S.P."/>
            <person name="Metzger M.J."/>
        </authorList>
    </citation>
    <scope>NUCLEOTIDE SEQUENCE</scope>
    <source>
        <strain evidence="2">MELC-2E11</strain>
        <tissue evidence="2">Siphon/mantle</tissue>
    </source>
</reference>
<dbReference type="Gene3D" id="3.40.50.10490">
    <property type="entry name" value="Glucose-6-phosphate isomerase like protein, domain 1"/>
    <property type="match status" value="1"/>
</dbReference>
<dbReference type="Proteomes" id="UP001164746">
    <property type="component" value="Chromosome 13"/>
</dbReference>
<dbReference type="Gene3D" id="1.10.8.1080">
    <property type="match status" value="1"/>
</dbReference>
<dbReference type="EMBL" id="CP111024">
    <property type="protein sequence ID" value="WAR23768.1"/>
    <property type="molecule type" value="Genomic_DNA"/>
</dbReference>
<name>A0ABY7FSI2_MYAAR</name>
<dbReference type="InterPro" id="IPR005486">
    <property type="entry name" value="Glucokinase_regulatory_CS"/>
</dbReference>
<accession>A0ABY7FSI2</accession>
<dbReference type="Pfam" id="PF22645">
    <property type="entry name" value="GKRP_SIS_N"/>
    <property type="match status" value="1"/>
</dbReference>
<sequence>MSVTPITEASNLISEGIDVEQPTGIVSILQKCDAEIFEGYEDYKRTFNELQDFRRQPELFRYCLAGGDKALFTSQEAPEDDPNAGIEALKRASEGKTKVVYIGITCGLSAPYVAGQLDFCLDHPDRFIPVLLGFNPEKLARNNPIDKWDKTFMQVVNRLKERMDSGTTAYILNPVVGPEPITGSSRMKGGTATKVLLETVCLKALFDATHSTENMSVRSMIECYRAVCDAVYSKRDALAQVVNMAGEGWAKSDIFDHVFRIDMPLNVLNELIGQETTTTANQMFREIARLGKLDHDTALEYLLRSIYDTDHVTDHIRDLPIAQHILTATPRSKIVPVALVAAVTGSSVEEARKRLDEQPVIRTAIVQALASASKRSYDVDLDKTIKCKYTLMITSMSPPIRFYDVSDENDRHDTTKSTLV</sequence>
<dbReference type="PANTHER" id="PTHR10088:SF4">
    <property type="entry name" value="GLUCOKINASE REGULATORY PROTEIN"/>
    <property type="match status" value="1"/>
</dbReference>
<feature type="domain" description="SIS" evidence="1">
    <location>
        <begin position="45"/>
        <end position="121"/>
    </location>
</feature>
<organism evidence="2 3">
    <name type="scientific">Mya arenaria</name>
    <name type="common">Soft-shell clam</name>
    <dbReference type="NCBI Taxonomy" id="6604"/>
    <lineage>
        <taxon>Eukaryota</taxon>
        <taxon>Metazoa</taxon>
        <taxon>Spiralia</taxon>
        <taxon>Lophotrochozoa</taxon>
        <taxon>Mollusca</taxon>
        <taxon>Bivalvia</taxon>
        <taxon>Autobranchia</taxon>
        <taxon>Heteroconchia</taxon>
        <taxon>Euheterodonta</taxon>
        <taxon>Imparidentia</taxon>
        <taxon>Neoheterodontei</taxon>
        <taxon>Myida</taxon>
        <taxon>Myoidea</taxon>
        <taxon>Myidae</taxon>
        <taxon>Mya</taxon>
    </lineage>
</organism>
<keyword evidence="3" id="KW-1185">Reference proteome</keyword>